<dbReference type="Proteomes" id="UP000670092">
    <property type="component" value="Unassembled WGS sequence"/>
</dbReference>
<dbReference type="EMBL" id="JAEVHI010000005">
    <property type="protein sequence ID" value="KAG5290845.1"/>
    <property type="molecule type" value="Genomic_DNA"/>
</dbReference>
<reference evidence="1 2" key="1">
    <citation type="submission" date="2021-01" db="EMBL/GenBank/DDBJ databases">
        <title>Chromosome-level genome assembly of a human fungal pathogen reveals clustering of transcriptionally co-regulated genes.</title>
        <authorList>
            <person name="Voorhies M."/>
            <person name="Cohen S."/>
            <person name="Shea T.P."/>
            <person name="Petrus S."/>
            <person name="Munoz J.F."/>
            <person name="Poplawski S."/>
            <person name="Goldman W.E."/>
            <person name="Michael T."/>
            <person name="Cuomo C.A."/>
            <person name="Sil A."/>
            <person name="Beyhan S."/>
        </authorList>
    </citation>
    <scope>NUCLEOTIDE SEQUENCE [LARGE SCALE GENOMIC DNA]</scope>
    <source>
        <strain evidence="1 2">G184AR</strain>
    </source>
</reference>
<dbReference type="VEuPathDB" id="FungiDB:I7I52_07987"/>
<proteinExistence type="predicted"/>
<dbReference type="AlphaFoldDB" id="A0A8H7YED8"/>
<protein>
    <submittedName>
        <fullName evidence="1">Uncharacterized protein</fullName>
    </submittedName>
</protein>
<gene>
    <name evidence="1" type="ORF">I7I52_07987</name>
</gene>
<organism evidence="1 2">
    <name type="scientific">Ajellomyces capsulatus</name>
    <name type="common">Darling's disease fungus</name>
    <name type="synonym">Histoplasma capsulatum</name>
    <dbReference type="NCBI Taxonomy" id="5037"/>
    <lineage>
        <taxon>Eukaryota</taxon>
        <taxon>Fungi</taxon>
        <taxon>Dikarya</taxon>
        <taxon>Ascomycota</taxon>
        <taxon>Pezizomycotina</taxon>
        <taxon>Eurotiomycetes</taxon>
        <taxon>Eurotiomycetidae</taxon>
        <taxon>Onygenales</taxon>
        <taxon>Ajellomycetaceae</taxon>
        <taxon>Histoplasma</taxon>
    </lineage>
</organism>
<accession>A0A8H7YED8</accession>
<evidence type="ECO:0000313" key="2">
    <source>
        <dbReference type="Proteomes" id="UP000670092"/>
    </source>
</evidence>
<sequence>MVIYEEGIPPDIKGPEHQTICRSKVNGGMHVTARARKSINQSYYPIKGASHTKRQARQCPQCLHAGAGPKADPTGSSFQARTARAGRIFVCNTAGNRITDGRRGISFVCMNYIALYCSTIHEYLHTYMPACLPARLPA</sequence>
<evidence type="ECO:0000313" key="1">
    <source>
        <dbReference type="EMBL" id="KAG5290845.1"/>
    </source>
</evidence>
<name>A0A8H7YED8_AJECA</name>
<comment type="caution">
    <text evidence="1">The sequence shown here is derived from an EMBL/GenBank/DDBJ whole genome shotgun (WGS) entry which is preliminary data.</text>
</comment>